<name>A0ABQ7GG93_DUNSA</name>
<protein>
    <recommendedName>
        <fullName evidence="3">Encoded protein</fullName>
    </recommendedName>
</protein>
<proteinExistence type="predicted"/>
<comment type="caution">
    <text evidence="1">The sequence shown here is derived from an EMBL/GenBank/DDBJ whole genome shotgun (WGS) entry which is preliminary data.</text>
</comment>
<evidence type="ECO:0000313" key="1">
    <source>
        <dbReference type="EMBL" id="KAF5833628.1"/>
    </source>
</evidence>
<accession>A0ABQ7GG93</accession>
<organism evidence="1 2">
    <name type="scientific">Dunaliella salina</name>
    <name type="common">Green alga</name>
    <name type="synonym">Protococcus salinus</name>
    <dbReference type="NCBI Taxonomy" id="3046"/>
    <lineage>
        <taxon>Eukaryota</taxon>
        <taxon>Viridiplantae</taxon>
        <taxon>Chlorophyta</taxon>
        <taxon>core chlorophytes</taxon>
        <taxon>Chlorophyceae</taxon>
        <taxon>CS clade</taxon>
        <taxon>Chlamydomonadales</taxon>
        <taxon>Dunaliellaceae</taxon>
        <taxon>Dunaliella</taxon>
    </lineage>
</organism>
<evidence type="ECO:0008006" key="3">
    <source>
        <dbReference type="Google" id="ProtNLM"/>
    </source>
</evidence>
<dbReference type="EMBL" id="MU069800">
    <property type="protein sequence ID" value="KAF5833628.1"/>
    <property type="molecule type" value="Genomic_DNA"/>
</dbReference>
<reference evidence="1" key="1">
    <citation type="submission" date="2017-08" db="EMBL/GenBank/DDBJ databases">
        <authorList>
            <person name="Polle J.E."/>
            <person name="Barry K."/>
            <person name="Cushman J."/>
            <person name="Schmutz J."/>
            <person name="Tran D."/>
            <person name="Hathwaick L.T."/>
            <person name="Yim W.C."/>
            <person name="Jenkins J."/>
            <person name="Mckie-Krisberg Z.M."/>
            <person name="Prochnik S."/>
            <person name="Lindquist E."/>
            <person name="Dockter R.B."/>
            <person name="Adam C."/>
            <person name="Molina H."/>
            <person name="Bunkerborg J."/>
            <person name="Jin E."/>
            <person name="Buchheim M."/>
            <person name="Magnuson J."/>
        </authorList>
    </citation>
    <scope>NUCLEOTIDE SEQUENCE</scope>
    <source>
        <strain evidence="1">CCAP 19/18</strain>
    </source>
</reference>
<sequence length="123" mass="14027">MLALTYIGSHTNMLTLTVVLPNTLPRLPGKAWAWRWAKHGLRRLLRASHIHSRKQWFSLTPSLILPGVDTAVAAVGEAWAAATLGLTCLQEHVVTFPHTYSLSSFQAWAWRWPRWARHGPWRL</sequence>
<gene>
    <name evidence="1" type="ORF">DUNSADRAFT_10007</name>
</gene>
<keyword evidence="2" id="KW-1185">Reference proteome</keyword>
<dbReference type="Proteomes" id="UP000815325">
    <property type="component" value="Unassembled WGS sequence"/>
</dbReference>
<evidence type="ECO:0000313" key="2">
    <source>
        <dbReference type="Proteomes" id="UP000815325"/>
    </source>
</evidence>